<dbReference type="GO" id="GO:0034728">
    <property type="term" value="P:nucleosome organization"/>
    <property type="evidence" value="ECO:0007669"/>
    <property type="project" value="TreeGrafter"/>
</dbReference>
<dbReference type="EMBL" id="JAMSHJ010000003">
    <property type="protein sequence ID" value="KAI5427453.1"/>
    <property type="molecule type" value="Genomic_DNA"/>
</dbReference>
<dbReference type="Gramene" id="Psat03G0275000-T1">
    <property type="protein sequence ID" value="KAI5427453.1"/>
    <property type="gene ID" value="KIW84_032750"/>
</dbReference>
<dbReference type="GO" id="GO:0003746">
    <property type="term" value="F:translation elongation factor activity"/>
    <property type="evidence" value="ECO:0007669"/>
    <property type="project" value="UniProtKB-KW"/>
</dbReference>
<feature type="domain" description="Nucleoside diphosphate kinase-like" evidence="6">
    <location>
        <begin position="480"/>
        <end position="620"/>
    </location>
</feature>
<dbReference type="Pfam" id="PF00334">
    <property type="entry name" value="NDK"/>
    <property type="match status" value="1"/>
</dbReference>
<evidence type="ECO:0000256" key="1">
    <source>
        <dbReference type="ARBA" id="ARBA00000082"/>
    </source>
</evidence>
<dbReference type="AlphaFoldDB" id="A0A9D4XTY7"/>
<feature type="binding site" evidence="3">
    <location>
        <position position="564"/>
    </location>
    <ligand>
        <name>ATP</name>
        <dbReference type="ChEBI" id="CHEBI:30616"/>
    </ligand>
</feature>
<dbReference type="InterPro" id="IPR034907">
    <property type="entry name" value="NDK-like_dom"/>
</dbReference>
<dbReference type="Gene3D" id="3.30.505.10">
    <property type="entry name" value="SH2 domain"/>
    <property type="match status" value="1"/>
</dbReference>
<dbReference type="Gene3D" id="3.30.70.141">
    <property type="entry name" value="Nucleoside diphosphate kinase-like domain"/>
    <property type="match status" value="1"/>
</dbReference>
<feature type="compositionally biased region" description="Gly residues" evidence="5">
    <location>
        <begin position="340"/>
        <end position="360"/>
    </location>
</feature>
<dbReference type="PRINTS" id="PR01243">
    <property type="entry name" value="NUCDPKINASE"/>
</dbReference>
<comment type="catalytic activity">
    <reaction evidence="1">
        <text>a 2'-deoxyribonucleoside 5'-diphosphate + ATP = a 2'-deoxyribonucleoside 5'-triphosphate + ADP</text>
        <dbReference type="Rhea" id="RHEA:44640"/>
        <dbReference type="ChEBI" id="CHEBI:30616"/>
        <dbReference type="ChEBI" id="CHEBI:61560"/>
        <dbReference type="ChEBI" id="CHEBI:73316"/>
        <dbReference type="ChEBI" id="CHEBI:456216"/>
        <dbReference type="EC" id="2.7.4.6"/>
    </reaction>
</comment>
<dbReference type="GO" id="GO:0140673">
    <property type="term" value="P:transcription elongation-coupled chromatin remodeling"/>
    <property type="evidence" value="ECO:0007669"/>
    <property type="project" value="InterPro"/>
</dbReference>
<keyword evidence="8" id="KW-1185">Reference proteome</keyword>
<feature type="binding site" evidence="3">
    <location>
        <position position="570"/>
    </location>
    <ligand>
        <name>ATP</name>
        <dbReference type="ChEBI" id="CHEBI:30616"/>
    </ligand>
</feature>
<feature type="binding site" evidence="3">
    <location>
        <position position="536"/>
    </location>
    <ligand>
        <name>ATP</name>
        <dbReference type="ChEBI" id="CHEBI:30616"/>
    </ligand>
</feature>
<dbReference type="FunFam" id="3.30.505.10:FF:000050">
    <property type="entry name" value="Transcription elongation factor spt6"/>
    <property type="match status" value="1"/>
</dbReference>
<feature type="compositionally biased region" description="Basic and acidic residues" evidence="5">
    <location>
        <begin position="363"/>
        <end position="387"/>
    </location>
</feature>
<dbReference type="SMART" id="SM00562">
    <property type="entry name" value="NDK"/>
    <property type="match status" value="1"/>
</dbReference>
<dbReference type="PANTHER" id="PTHR10145">
    <property type="entry name" value="TRANSCRIPTION ELONGATION FACTOR SPT6"/>
    <property type="match status" value="1"/>
</dbReference>
<dbReference type="SUPFAM" id="SSF54919">
    <property type="entry name" value="Nucleoside diphosphate kinase, NDK"/>
    <property type="match status" value="1"/>
</dbReference>
<feature type="region of interest" description="Disordered" evidence="5">
    <location>
        <begin position="335"/>
        <end position="467"/>
    </location>
</feature>
<dbReference type="GO" id="GO:0006241">
    <property type="term" value="P:CTP biosynthetic process"/>
    <property type="evidence" value="ECO:0007669"/>
    <property type="project" value="InterPro"/>
</dbReference>
<keyword evidence="7" id="KW-0648">Protein biosynthesis</keyword>
<dbReference type="Proteomes" id="UP001058974">
    <property type="component" value="Chromosome 3"/>
</dbReference>
<dbReference type="PROSITE" id="PS51374">
    <property type="entry name" value="NDPK_LIKE"/>
    <property type="match status" value="1"/>
</dbReference>
<dbReference type="InterPro" id="IPR001564">
    <property type="entry name" value="Nucleoside_diP_kinase"/>
</dbReference>
<dbReference type="InterPro" id="IPR017072">
    <property type="entry name" value="TF_Spt6"/>
</dbReference>
<evidence type="ECO:0000259" key="6">
    <source>
        <dbReference type="SMART" id="SM00562"/>
    </source>
</evidence>
<dbReference type="InterPro" id="IPR035420">
    <property type="entry name" value="Spt6_SH2"/>
</dbReference>
<feature type="binding site" evidence="3">
    <location>
        <position position="488"/>
    </location>
    <ligand>
        <name>ATP</name>
        <dbReference type="ChEBI" id="CHEBI:30616"/>
    </ligand>
</feature>
<dbReference type="GO" id="GO:0006228">
    <property type="term" value="P:UTP biosynthetic process"/>
    <property type="evidence" value="ECO:0007669"/>
    <property type="project" value="InterPro"/>
</dbReference>
<dbReference type="InterPro" id="IPR036860">
    <property type="entry name" value="SH2_dom_sf"/>
</dbReference>
<evidence type="ECO:0000256" key="4">
    <source>
        <dbReference type="RuleBase" id="RU004011"/>
    </source>
</evidence>
<comment type="catalytic activity">
    <reaction evidence="2">
        <text>a ribonucleoside 5'-diphosphate + ATP = a ribonucleoside 5'-triphosphate + ADP</text>
        <dbReference type="Rhea" id="RHEA:18113"/>
        <dbReference type="ChEBI" id="CHEBI:30616"/>
        <dbReference type="ChEBI" id="CHEBI:57930"/>
        <dbReference type="ChEBI" id="CHEBI:61557"/>
        <dbReference type="ChEBI" id="CHEBI:456216"/>
        <dbReference type="EC" id="2.7.4.6"/>
    </reaction>
</comment>
<evidence type="ECO:0000313" key="7">
    <source>
        <dbReference type="EMBL" id="KAI5427453.1"/>
    </source>
</evidence>
<gene>
    <name evidence="7" type="ORF">KIW84_032750</name>
</gene>
<dbReference type="InterPro" id="IPR023323">
    <property type="entry name" value="Tex-like_dom_sf"/>
</dbReference>
<comment type="similarity">
    <text evidence="3 4">Belongs to the NDK family.</text>
</comment>
<proteinExistence type="inferred from homology"/>
<dbReference type="Pfam" id="PF14633">
    <property type="entry name" value="SH2_2"/>
    <property type="match status" value="1"/>
</dbReference>
<dbReference type="Gene3D" id="1.10.3500.10">
    <property type="entry name" value="Tex N-terminal region-like"/>
    <property type="match status" value="1"/>
</dbReference>
<dbReference type="InterPro" id="IPR036850">
    <property type="entry name" value="NDK-like_dom_sf"/>
</dbReference>
<dbReference type="GO" id="GO:0008023">
    <property type="term" value="C:transcription elongation factor complex"/>
    <property type="evidence" value="ECO:0007669"/>
    <property type="project" value="TreeGrafter"/>
</dbReference>
<feature type="binding site" evidence="3">
    <location>
        <position position="584"/>
    </location>
    <ligand>
        <name>ATP</name>
        <dbReference type="ChEBI" id="CHEBI:30616"/>
    </ligand>
</feature>
<organism evidence="7 8">
    <name type="scientific">Pisum sativum</name>
    <name type="common">Garden pea</name>
    <name type="synonym">Lathyrus oleraceus</name>
    <dbReference type="NCBI Taxonomy" id="3888"/>
    <lineage>
        <taxon>Eukaryota</taxon>
        <taxon>Viridiplantae</taxon>
        <taxon>Streptophyta</taxon>
        <taxon>Embryophyta</taxon>
        <taxon>Tracheophyta</taxon>
        <taxon>Spermatophyta</taxon>
        <taxon>Magnoliopsida</taxon>
        <taxon>eudicotyledons</taxon>
        <taxon>Gunneridae</taxon>
        <taxon>Pentapetalae</taxon>
        <taxon>rosids</taxon>
        <taxon>fabids</taxon>
        <taxon>Fabales</taxon>
        <taxon>Fabaceae</taxon>
        <taxon>Papilionoideae</taxon>
        <taxon>50 kb inversion clade</taxon>
        <taxon>NPAAA clade</taxon>
        <taxon>Hologalegina</taxon>
        <taxon>IRL clade</taxon>
        <taxon>Fabeae</taxon>
        <taxon>Lathyrus</taxon>
    </lineage>
</organism>
<reference evidence="7 8" key="1">
    <citation type="journal article" date="2022" name="Nat. Genet.">
        <title>Improved pea reference genome and pan-genome highlight genomic features and evolutionary characteristics.</title>
        <authorList>
            <person name="Yang T."/>
            <person name="Liu R."/>
            <person name="Luo Y."/>
            <person name="Hu S."/>
            <person name="Wang D."/>
            <person name="Wang C."/>
            <person name="Pandey M.K."/>
            <person name="Ge S."/>
            <person name="Xu Q."/>
            <person name="Li N."/>
            <person name="Li G."/>
            <person name="Huang Y."/>
            <person name="Saxena R.K."/>
            <person name="Ji Y."/>
            <person name="Li M."/>
            <person name="Yan X."/>
            <person name="He Y."/>
            <person name="Liu Y."/>
            <person name="Wang X."/>
            <person name="Xiang C."/>
            <person name="Varshney R.K."/>
            <person name="Ding H."/>
            <person name="Gao S."/>
            <person name="Zong X."/>
        </authorList>
    </citation>
    <scope>NUCLEOTIDE SEQUENCE [LARGE SCALE GENOMIC DNA]</scope>
    <source>
        <strain evidence="7 8">cv. Zhongwan 6</strain>
    </source>
</reference>
<accession>A0A9D4XTY7</accession>
<feature type="compositionally biased region" description="Gly residues" evidence="5">
    <location>
        <begin position="417"/>
        <end position="445"/>
    </location>
</feature>
<dbReference type="SUPFAM" id="SSF55550">
    <property type="entry name" value="SH2 domain"/>
    <property type="match status" value="1"/>
</dbReference>
<feature type="compositionally biased region" description="Basic and acidic residues" evidence="5">
    <location>
        <begin position="39"/>
        <end position="49"/>
    </location>
</feature>
<protein>
    <submittedName>
        <fullName evidence="7">Transcription elongation factor spt6</fullName>
    </submittedName>
</protein>
<dbReference type="GO" id="GO:0031491">
    <property type="term" value="F:nucleosome binding"/>
    <property type="evidence" value="ECO:0007669"/>
    <property type="project" value="TreeGrafter"/>
</dbReference>
<evidence type="ECO:0000313" key="8">
    <source>
        <dbReference type="Proteomes" id="UP001058974"/>
    </source>
</evidence>
<comment type="caution">
    <text evidence="7">The sequence shown here is derived from an EMBL/GenBank/DDBJ whole genome shotgun (WGS) entry which is preliminary data.</text>
</comment>
<evidence type="ECO:0000256" key="2">
    <source>
        <dbReference type="ARBA" id="ARBA00000937"/>
    </source>
</evidence>
<evidence type="ECO:0000256" key="5">
    <source>
        <dbReference type="SAM" id="MobiDB-lite"/>
    </source>
</evidence>
<dbReference type="CDD" id="cd09928">
    <property type="entry name" value="SH2_Cterm_SPT6_like"/>
    <property type="match status" value="1"/>
</dbReference>
<feature type="binding site" evidence="3">
    <location>
        <position position="594"/>
    </location>
    <ligand>
        <name>ATP</name>
        <dbReference type="ChEBI" id="CHEBI:30616"/>
    </ligand>
</feature>
<dbReference type="GO" id="GO:0004550">
    <property type="term" value="F:nucleoside diphosphate kinase activity"/>
    <property type="evidence" value="ECO:0007669"/>
    <property type="project" value="UniProtKB-EC"/>
</dbReference>
<feature type="active site" description="Pros-phosphohistidine intermediate" evidence="3">
    <location>
        <position position="597"/>
    </location>
</feature>
<dbReference type="PANTHER" id="PTHR10145:SF6">
    <property type="entry name" value="TRANSCRIPTION ELONGATION FACTOR SPT6"/>
    <property type="match status" value="1"/>
</dbReference>
<evidence type="ECO:0000256" key="3">
    <source>
        <dbReference type="PROSITE-ProRule" id="PRU00706"/>
    </source>
</evidence>
<sequence>MSTKKTSGIEKSEVCKDCNQSFKNGIALEGHRKGCKSKKKDENKGKGNARETGQSSKKKTDENKGKGNATETVPKRKSMYSTFSKAGLWEVASRFGSSSEQIGLCLSVVKLFIDPKETPEEVASNFTCAMYDTPEEVLKCARHMVIFKMVEENPRDVGHEMDGLSIVYSEAGCCSWSISPEPIGNGCNIMWAQKGNIVMETFEDTFEDLDEVMDRYVDPLVTHLRTMLNYRKFRTGLKTEVDELLKTEKEENPMRIVYSFGICHEHSGTFVLTYIRSTNPHHEYIGLYPKGFRFRKKMFEDIDRLVAYFQRHIDDPQNDSAPSIRSVAAMVPMRSPATGGSSGASVGSGWGGSNSEGGWRGPSYDRDRSSTPRRPDYRNNGNRDEHPSGLPRPYGGGRGRGRGAKVQNSPGREAFPGGWGGGASGGDKSGWGGGASGGDKSGWGAGPSDAEQGNSGWGTGSKKAGDNGCCSFSTDGSTKARRTLAIIKPDGLLGNYTDDIKRTISEYGFSIVKEQIVQLGEATVKRFYAEHSSKSFFSSLVKYMTSGPVLVMVLEKDNAVADWRALMGPTDASKAKITHPHSIRAKCGLDTEKNCVHGSDSTKSAQREILFFFDELALGE</sequence>
<dbReference type="InterPro" id="IPR035018">
    <property type="entry name" value="Spt6_SH2_C"/>
</dbReference>
<dbReference type="GO" id="GO:0042393">
    <property type="term" value="F:histone binding"/>
    <property type="evidence" value="ECO:0007669"/>
    <property type="project" value="TreeGrafter"/>
</dbReference>
<keyword evidence="7" id="KW-0251">Elongation factor</keyword>
<name>A0A9D4XTY7_PEA</name>
<feature type="region of interest" description="Disordered" evidence="5">
    <location>
        <begin position="32"/>
        <end position="75"/>
    </location>
</feature>
<dbReference type="GO" id="GO:0006183">
    <property type="term" value="P:GTP biosynthetic process"/>
    <property type="evidence" value="ECO:0007669"/>
    <property type="project" value="InterPro"/>
</dbReference>